<evidence type="ECO:0000256" key="3">
    <source>
        <dbReference type="ARBA" id="ARBA00022723"/>
    </source>
</evidence>
<dbReference type="InterPro" id="IPR045121">
    <property type="entry name" value="CoAse"/>
</dbReference>
<accession>A0A921Z5M5</accession>
<dbReference type="CDD" id="cd03426">
    <property type="entry name" value="NUDIX_CoAse_Nudt7"/>
    <property type="match status" value="1"/>
</dbReference>
<keyword evidence="9" id="KW-1185">Reference proteome</keyword>
<comment type="cofactor">
    <cofactor evidence="2">
        <name>Mg(2+)</name>
        <dbReference type="ChEBI" id="CHEBI:18420"/>
    </cofactor>
</comment>
<dbReference type="PROSITE" id="PS51462">
    <property type="entry name" value="NUDIX"/>
    <property type="match status" value="1"/>
</dbReference>
<reference evidence="8" key="2">
    <citation type="submission" date="2020-12" db="EMBL/GenBank/DDBJ databases">
        <authorList>
            <person name="Kanost M."/>
        </authorList>
    </citation>
    <scope>NUCLEOTIDE SEQUENCE</scope>
</reference>
<dbReference type="Proteomes" id="UP000791440">
    <property type="component" value="Unassembled WGS sequence"/>
</dbReference>
<keyword evidence="5" id="KW-0460">Magnesium</keyword>
<comment type="caution">
    <text evidence="8">The sequence shown here is derived from an EMBL/GenBank/DDBJ whole genome shotgun (WGS) entry which is preliminary data.</text>
</comment>
<evidence type="ECO:0000313" key="9">
    <source>
        <dbReference type="Proteomes" id="UP000791440"/>
    </source>
</evidence>
<evidence type="ECO:0000256" key="4">
    <source>
        <dbReference type="ARBA" id="ARBA00022801"/>
    </source>
</evidence>
<evidence type="ECO:0000256" key="5">
    <source>
        <dbReference type="ARBA" id="ARBA00022842"/>
    </source>
</evidence>
<dbReference type="InterPro" id="IPR000086">
    <property type="entry name" value="NUDIX_hydrolase_dom"/>
</dbReference>
<organism evidence="8 9">
    <name type="scientific">Manduca sexta</name>
    <name type="common">Tobacco hawkmoth</name>
    <name type="synonym">Tobacco hornworm</name>
    <dbReference type="NCBI Taxonomy" id="7130"/>
    <lineage>
        <taxon>Eukaryota</taxon>
        <taxon>Metazoa</taxon>
        <taxon>Ecdysozoa</taxon>
        <taxon>Arthropoda</taxon>
        <taxon>Hexapoda</taxon>
        <taxon>Insecta</taxon>
        <taxon>Pterygota</taxon>
        <taxon>Neoptera</taxon>
        <taxon>Endopterygota</taxon>
        <taxon>Lepidoptera</taxon>
        <taxon>Glossata</taxon>
        <taxon>Ditrysia</taxon>
        <taxon>Bombycoidea</taxon>
        <taxon>Sphingidae</taxon>
        <taxon>Sphinginae</taxon>
        <taxon>Sphingini</taxon>
        <taxon>Manduca</taxon>
    </lineage>
</organism>
<dbReference type="PANTHER" id="PTHR12992">
    <property type="entry name" value="NUDIX HYDROLASE"/>
    <property type="match status" value="1"/>
</dbReference>
<dbReference type="PROSITE" id="PS00893">
    <property type="entry name" value="NUDIX_BOX"/>
    <property type="match status" value="1"/>
</dbReference>
<keyword evidence="3" id="KW-0479">Metal-binding</keyword>
<dbReference type="Gene3D" id="3.90.79.10">
    <property type="entry name" value="Nucleoside Triphosphate Pyrophosphohydrolase"/>
    <property type="match status" value="1"/>
</dbReference>
<proteinExistence type="predicted"/>
<evidence type="ECO:0000256" key="2">
    <source>
        <dbReference type="ARBA" id="ARBA00001946"/>
    </source>
</evidence>
<dbReference type="GO" id="GO:0046872">
    <property type="term" value="F:metal ion binding"/>
    <property type="evidence" value="ECO:0007669"/>
    <property type="project" value="UniProtKB-KW"/>
</dbReference>
<evidence type="ECO:0000256" key="6">
    <source>
        <dbReference type="ARBA" id="ARBA00023211"/>
    </source>
</evidence>
<dbReference type="PANTHER" id="PTHR12992:SF11">
    <property type="entry name" value="MITOCHONDRIAL COENZYME A DIPHOSPHATASE NUDT8"/>
    <property type="match status" value="1"/>
</dbReference>
<reference evidence="8" key="1">
    <citation type="journal article" date="2016" name="Insect Biochem. Mol. Biol.">
        <title>Multifaceted biological insights from a draft genome sequence of the tobacco hornworm moth, Manduca sexta.</title>
        <authorList>
            <person name="Kanost M.R."/>
            <person name="Arrese E.L."/>
            <person name="Cao X."/>
            <person name="Chen Y.R."/>
            <person name="Chellapilla S."/>
            <person name="Goldsmith M.R."/>
            <person name="Grosse-Wilde E."/>
            <person name="Heckel D.G."/>
            <person name="Herndon N."/>
            <person name="Jiang H."/>
            <person name="Papanicolaou A."/>
            <person name="Qu J."/>
            <person name="Soulages J.L."/>
            <person name="Vogel H."/>
            <person name="Walters J."/>
            <person name="Waterhouse R.M."/>
            <person name="Ahn S.J."/>
            <person name="Almeida F.C."/>
            <person name="An C."/>
            <person name="Aqrawi P."/>
            <person name="Bretschneider A."/>
            <person name="Bryant W.B."/>
            <person name="Bucks S."/>
            <person name="Chao H."/>
            <person name="Chevignon G."/>
            <person name="Christen J.M."/>
            <person name="Clarke D.F."/>
            <person name="Dittmer N.T."/>
            <person name="Ferguson L.C.F."/>
            <person name="Garavelou S."/>
            <person name="Gordon K.H.J."/>
            <person name="Gunaratna R.T."/>
            <person name="Han Y."/>
            <person name="Hauser F."/>
            <person name="He Y."/>
            <person name="Heidel-Fischer H."/>
            <person name="Hirsh A."/>
            <person name="Hu Y."/>
            <person name="Jiang H."/>
            <person name="Kalra D."/>
            <person name="Klinner C."/>
            <person name="Konig C."/>
            <person name="Kovar C."/>
            <person name="Kroll A.R."/>
            <person name="Kuwar S.S."/>
            <person name="Lee S.L."/>
            <person name="Lehman R."/>
            <person name="Li K."/>
            <person name="Li Z."/>
            <person name="Liang H."/>
            <person name="Lovelace S."/>
            <person name="Lu Z."/>
            <person name="Mansfield J.H."/>
            <person name="McCulloch K.J."/>
            <person name="Mathew T."/>
            <person name="Morton B."/>
            <person name="Muzny D.M."/>
            <person name="Neunemann D."/>
            <person name="Ongeri F."/>
            <person name="Pauchet Y."/>
            <person name="Pu L.L."/>
            <person name="Pyrousis I."/>
            <person name="Rao X.J."/>
            <person name="Redding A."/>
            <person name="Roesel C."/>
            <person name="Sanchez-Gracia A."/>
            <person name="Schaack S."/>
            <person name="Shukla A."/>
            <person name="Tetreau G."/>
            <person name="Wang Y."/>
            <person name="Xiong G.H."/>
            <person name="Traut W."/>
            <person name="Walsh T.K."/>
            <person name="Worley K.C."/>
            <person name="Wu D."/>
            <person name="Wu W."/>
            <person name="Wu Y.Q."/>
            <person name="Zhang X."/>
            <person name="Zou Z."/>
            <person name="Zucker H."/>
            <person name="Briscoe A.D."/>
            <person name="Burmester T."/>
            <person name="Clem R.J."/>
            <person name="Feyereisen R."/>
            <person name="Grimmelikhuijzen C.J.P."/>
            <person name="Hamodrakas S.J."/>
            <person name="Hansson B.S."/>
            <person name="Huguet E."/>
            <person name="Jermiin L.S."/>
            <person name="Lan Q."/>
            <person name="Lehman H.K."/>
            <person name="Lorenzen M."/>
            <person name="Merzendorfer H."/>
            <person name="Michalopoulos I."/>
            <person name="Morton D.B."/>
            <person name="Muthukrishnan S."/>
            <person name="Oakeshott J.G."/>
            <person name="Palmer W."/>
            <person name="Park Y."/>
            <person name="Passarelli A.L."/>
            <person name="Rozas J."/>
            <person name="Schwartz L.M."/>
            <person name="Smith W."/>
            <person name="Southgate A."/>
            <person name="Vilcinskas A."/>
            <person name="Vogt R."/>
            <person name="Wang P."/>
            <person name="Werren J."/>
            <person name="Yu X.Q."/>
            <person name="Zhou J.J."/>
            <person name="Brown S.J."/>
            <person name="Scherer S.E."/>
            <person name="Richards S."/>
            <person name="Blissard G.W."/>
        </authorList>
    </citation>
    <scope>NUCLEOTIDE SEQUENCE</scope>
</reference>
<dbReference type="Pfam" id="PF00293">
    <property type="entry name" value="NUDIX"/>
    <property type="match status" value="1"/>
</dbReference>
<keyword evidence="4" id="KW-0378">Hydrolase</keyword>
<dbReference type="SUPFAM" id="SSF55811">
    <property type="entry name" value="Nudix"/>
    <property type="match status" value="1"/>
</dbReference>
<name>A0A921Z5M5_MANSE</name>
<dbReference type="InterPro" id="IPR015797">
    <property type="entry name" value="NUDIX_hydrolase-like_dom_sf"/>
</dbReference>
<sequence>MYGKITFGIHNIFSFASRERCMTKLKKISFSKQNPKLEATAAVLVPLCRVEGVPSLLYTVRSSTLRTNSGQVSFPGGKTDKNETAIETAIRETREEIGLSPQKIEVWGEGSPVPGRNFKIMITPVVASIQELKPQDLKVNTNEVSEVFTVPIETLCDSKNQYYTQFKNGYILPVFVAEEYKIWGVTAYITHLFLSGILSKDVYKNEWIKKKIVIDNL</sequence>
<keyword evidence="6" id="KW-0464">Manganese</keyword>
<dbReference type="EMBL" id="JH668391">
    <property type="protein sequence ID" value="KAG6450647.1"/>
    <property type="molecule type" value="Genomic_DNA"/>
</dbReference>
<protein>
    <recommendedName>
        <fullName evidence="7">Nudix hydrolase domain-containing protein</fullName>
    </recommendedName>
</protein>
<evidence type="ECO:0000256" key="1">
    <source>
        <dbReference type="ARBA" id="ARBA00001936"/>
    </source>
</evidence>
<feature type="domain" description="Nudix hydrolase" evidence="7">
    <location>
        <begin position="38"/>
        <end position="176"/>
    </location>
</feature>
<dbReference type="InterPro" id="IPR020084">
    <property type="entry name" value="NUDIX_hydrolase_CS"/>
</dbReference>
<gene>
    <name evidence="8" type="ORF">O3G_MSEX006689</name>
</gene>
<evidence type="ECO:0000259" key="7">
    <source>
        <dbReference type="PROSITE" id="PS51462"/>
    </source>
</evidence>
<dbReference type="GO" id="GO:0010945">
    <property type="term" value="F:coenzyme A diphosphatase activity"/>
    <property type="evidence" value="ECO:0007669"/>
    <property type="project" value="InterPro"/>
</dbReference>
<dbReference type="AlphaFoldDB" id="A0A921Z5M5"/>
<comment type="cofactor">
    <cofactor evidence="1">
        <name>Mn(2+)</name>
        <dbReference type="ChEBI" id="CHEBI:29035"/>
    </cofactor>
</comment>
<evidence type="ECO:0000313" key="8">
    <source>
        <dbReference type="EMBL" id="KAG6450647.1"/>
    </source>
</evidence>